<evidence type="ECO:0000256" key="4">
    <source>
        <dbReference type="ARBA" id="ARBA00022840"/>
    </source>
</evidence>
<dbReference type="Pfam" id="PF00501">
    <property type="entry name" value="AMP-binding"/>
    <property type="match status" value="1"/>
</dbReference>
<organism evidence="10 11">
    <name type="scientific">Liquorilactobacillus oeni DSM 19972</name>
    <dbReference type="NCBI Taxonomy" id="1423777"/>
    <lineage>
        <taxon>Bacteria</taxon>
        <taxon>Bacillati</taxon>
        <taxon>Bacillota</taxon>
        <taxon>Bacilli</taxon>
        <taxon>Lactobacillales</taxon>
        <taxon>Lactobacillaceae</taxon>
        <taxon>Liquorilactobacillus</taxon>
    </lineage>
</organism>
<feature type="binding site" evidence="7">
    <location>
        <begin position="290"/>
        <end position="295"/>
    </location>
    <ligand>
        <name>ATP</name>
        <dbReference type="ChEBI" id="CHEBI:30616"/>
    </ligand>
</feature>
<dbReference type="GO" id="GO:0005524">
    <property type="term" value="F:ATP binding"/>
    <property type="evidence" value="ECO:0007669"/>
    <property type="project" value="UniProtKB-KW"/>
</dbReference>
<comment type="caution">
    <text evidence="10">The sequence shown here is derived from an EMBL/GenBank/DDBJ whole genome shotgun (WGS) entry which is preliminary data.</text>
</comment>
<evidence type="ECO:0000256" key="7">
    <source>
        <dbReference type="HAMAP-Rule" id="MF_00593"/>
    </source>
</evidence>
<comment type="similarity">
    <text evidence="6 7">Belongs to the ATP-dependent AMP-binding enzyme family. DltA subfamily.</text>
</comment>
<accession>A0A0R1M9J4</accession>
<dbReference type="InterPro" id="IPR020845">
    <property type="entry name" value="AMP-binding_CS"/>
</dbReference>
<sequence length="504" mass="56601">MNVIQRIDEWAKKEPQKIAYNYLGEKNTYLELKEYSDAVAAAITETKLPKKAPIIVYGGQTFKMIAVFLGVVKAGHAYIPIDSDSPSERLIMINQIAKPAACIAVEELPVALSGLPFISTAELDQIFSGREPYTVNNPVSGDDIFYIIFTSGTTGMPKGVQISANNLESFLAWVENDFGIKSESTFLSQPPYSFDLSVMDLYPALTRGGTLSVIPKKTTEDFRQLFSLLPKLGLDVWVSTPSFMDICLLEKNFNEEHYPTLKHFLFCGEELTHKTAQQLKQRFPNAAIYNTYGPTETTVAVTKVKITDKILADYERMPIGKPKNDTHIAVVDEKLQEVPRNTAGEILVYGPSVSRGYLNNPDKTQQAFVTFNNQNAYRTGDLGQFDENGQLLYKGRLDFQVKLHGFRIELEEVDYHLGKVDLVKQAACVPKYGMDHKVAQLVAFVVAKSNGFKNNIELTKAIKDKLTNLSMPYMIPQRFIYMDSLPLTTNGKVDRKRLFSEVNH</sequence>
<dbReference type="RefSeq" id="WP_057896096.1">
    <property type="nucleotide sequence ID" value="NZ_AZEH01000037.1"/>
</dbReference>
<dbReference type="SUPFAM" id="SSF56801">
    <property type="entry name" value="Acetyl-CoA synthetase-like"/>
    <property type="match status" value="1"/>
</dbReference>
<dbReference type="PANTHER" id="PTHR45398:SF1">
    <property type="entry name" value="ENZYME, PUTATIVE (JCVI)-RELATED"/>
    <property type="match status" value="1"/>
</dbReference>
<dbReference type="InterPro" id="IPR010072">
    <property type="entry name" value="DltA"/>
</dbReference>
<evidence type="ECO:0000256" key="3">
    <source>
        <dbReference type="ARBA" id="ARBA00022741"/>
    </source>
</evidence>
<dbReference type="STRING" id="1423777.FD46_GL001230"/>
<feature type="binding site" evidence="7">
    <location>
        <position position="492"/>
    </location>
    <ligand>
        <name>ATP</name>
        <dbReference type="ChEBI" id="CHEBI:30616"/>
    </ligand>
</feature>
<dbReference type="NCBIfam" id="TIGR01734">
    <property type="entry name" value="D-ala-DACP-lig"/>
    <property type="match status" value="1"/>
</dbReference>
<dbReference type="NCBIfam" id="TIGR01733">
    <property type="entry name" value="AA-adenyl-dom"/>
    <property type="match status" value="1"/>
</dbReference>
<feature type="binding site" evidence="7">
    <location>
        <begin position="150"/>
        <end position="151"/>
    </location>
    <ligand>
        <name>ATP</name>
        <dbReference type="ChEBI" id="CHEBI:30616"/>
    </ligand>
</feature>
<dbReference type="InterPro" id="IPR042099">
    <property type="entry name" value="ANL_N_sf"/>
</dbReference>
<dbReference type="Gene3D" id="3.40.50.12780">
    <property type="entry name" value="N-terminal domain of ligase-like"/>
    <property type="match status" value="1"/>
</dbReference>
<feature type="binding site" evidence="7">
    <location>
        <position position="299"/>
    </location>
    <ligand>
        <name>D-alanine</name>
        <dbReference type="ChEBI" id="CHEBI:57416"/>
    </ligand>
</feature>
<protein>
    <recommendedName>
        <fullName evidence="7">D-alanine--D-alanyl carrier protein ligase</fullName>
        <shortName evidence="7">DCL</shortName>
        <ecNumber evidence="7">6.2.1.54</ecNumber>
    </recommendedName>
    <alternativeName>
        <fullName evidence="7">D-alanine--poly(phosphoribitol) ligase subunit 1</fullName>
    </alternativeName>
    <alternativeName>
        <fullName evidence="7">D-alanine-activating enzyme</fullName>
        <shortName evidence="7">DAE</shortName>
    </alternativeName>
</protein>
<dbReference type="NCBIfam" id="NF003417">
    <property type="entry name" value="PRK04813.1"/>
    <property type="match status" value="1"/>
</dbReference>
<dbReference type="GO" id="GO:0005737">
    <property type="term" value="C:cytoplasm"/>
    <property type="evidence" value="ECO:0007669"/>
    <property type="project" value="UniProtKB-SubCell"/>
</dbReference>
<dbReference type="PATRIC" id="fig|1423777.3.peg.1271"/>
<dbReference type="PANTHER" id="PTHR45398">
    <property type="match status" value="1"/>
</dbReference>
<feature type="domain" description="AMP-binding enzyme C-terminal" evidence="9">
    <location>
        <begin position="416"/>
        <end position="492"/>
    </location>
</feature>
<keyword evidence="2 7" id="KW-0436">Ligase</keyword>
<comment type="pathway">
    <text evidence="7">Cell wall biogenesis; lipoteichoic acid biosynthesis.</text>
</comment>
<gene>
    <name evidence="7" type="primary">dltA</name>
    <name evidence="10" type="ORF">FD46_GL001230</name>
</gene>
<feature type="binding site" evidence="7">
    <location>
        <position position="492"/>
    </location>
    <ligand>
        <name>D-alanine</name>
        <dbReference type="ChEBI" id="CHEBI:57416"/>
    </ligand>
</feature>
<dbReference type="InterPro" id="IPR025110">
    <property type="entry name" value="AMP-bd_C"/>
</dbReference>
<dbReference type="UniPathway" id="UPA00556"/>
<dbReference type="Proteomes" id="UP000051686">
    <property type="component" value="Unassembled WGS sequence"/>
</dbReference>
<evidence type="ECO:0000256" key="2">
    <source>
        <dbReference type="ARBA" id="ARBA00022598"/>
    </source>
</evidence>
<evidence type="ECO:0000256" key="1">
    <source>
        <dbReference type="ARBA" id="ARBA00022490"/>
    </source>
</evidence>
<feature type="binding site" evidence="7">
    <location>
        <begin position="393"/>
        <end position="396"/>
    </location>
    <ligand>
        <name>ATP</name>
        <dbReference type="ChEBI" id="CHEBI:30616"/>
    </ligand>
</feature>
<dbReference type="GO" id="GO:0070395">
    <property type="term" value="P:lipoteichoic acid biosynthetic process"/>
    <property type="evidence" value="ECO:0007669"/>
    <property type="project" value="UniProtKB-UniRule"/>
</dbReference>
<dbReference type="Gene3D" id="3.30.300.30">
    <property type="match status" value="1"/>
</dbReference>
<evidence type="ECO:0000259" key="9">
    <source>
        <dbReference type="Pfam" id="PF13193"/>
    </source>
</evidence>
<dbReference type="InterPro" id="IPR000873">
    <property type="entry name" value="AMP-dep_synth/lig_dom"/>
</dbReference>
<dbReference type="EC" id="6.2.1.54" evidence="7"/>
<comment type="subcellular location">
    <subcellularLocation>
        <location evidence="7">Cytoplasm</location>
    </subcellularLocation>
</comment>
<dbReference type="InterPro" id="IPR044507">
    <property type="entry name" value="DltA-like"/>
</dbReference>
<comment type="catalytic activity">
    <reaction evidence="7">
        <text>holo-[D-alanyl-carrier protein] + D-alanine + ATP = D-alanyl-[D-alanyl-carrier protein] + AMP + diphosphate</text>
        <dbReference type="Rhea" id="RHEA:55132"/>
        <dbReference type="Rhea" id="RHEA-COMP:14102"/>
        <dbReference type="Rhea" id="RHEA-COMP:14103"/>
        <dbReference type="ChEBI" id="CHEBI:30616"/>
        <dbReference type="ChEBI" id="CHEBI:33019"/>
        <dbReference type="ChEBI" id="CHEBI:57416"/>
        <dbReference type="ChEBI" id="CHEBI:64479"/>
        <dbReference type="ChEBI" id="CHEBI:138620"/>
        <dbReference type="ChEBI" id="CHEBI:456215"/>
        <dbReference type="EC" id="6.2.1.54"/>
    </reaction>
</comment>
<dbReference type="AlphaFoldDB" id="A0A0R1M9J4"/>
<keyword evidence="1 7" id="KW-0963">Cytoplasm</keyword>
<keyword evidence="3 7" id="KW-0547">Nucleotide-binding</keyword>
<dbReference type="GO" id="GO:0047473">
    <property type="term" value="F:D-alanine [D-alanyl carrier protein] ligase activity"/>
    <property type="evidence" value="ECO:0007669"/>
    <property type="project" value="UniProtKB-UniRule"/>
</dbReference>
<evidence type="ECO:0000313" key="11">
    <source>
        <dbReference type="Proteomes" id="UP000051686"/>
    </source>
</evidence>
<dbReference type="Pfam" id="PF13193">
    <property type="entry name" value="AMP-binding_C"/>
    <property type="match status" value="1"/>
</dbReference>
<dbReference type="OrthoDB" id="9765680at2"/>
<reference evidence="10 11" key="1">
    <citation type="journal article" date="2015" name="Genome Announc.">
        <title>Expanding the biotechnology potential of lactobacilli through comparative genomics of 213 strains and associated genera.</title>
        <authorList>
            <person name="Sun Z."/>
            <person name="Harris H.M."/>
            <person name="McCann A."/>
            <person name="Guo C."/>
            <person name="Argimon S."/>
            <person name="Zhang W."/>
            <person name="Yang X."/>
            <person name="Jeffery I.B."/>
            <person name="Cooney J.C."/>
            <person name="Kagawa T.F."/>
            <person name="Liu W."/>
            <person name="Song Y."/>
            <person name="Salvetti E."/>
            <person name="Wrobel A."/>
            <person name="Rasinkangas P."/>
            <person name="Parkhill J."/>
            <person name="Rea M.C."/>
            <person name="O'Sullivan O."/>
            <person name="Ritari J."/>
            <person name="Douillard F.P."/>
            <person name="Paul Ross R."/>
            <person name="Yang R."/>
            <person name="Briner A.E."/>
            <person name="Felis G.E."/>
            <person name="de Vos W.M."/>
            <person name="Barrangou R."/>
            <person name="Klaenhammer T.R."/>
            <person name="Caufield P.W."/>
            <person name="Cui Y."/>
            <person name="Zhang H."/>
            <person name="O'Toole P.W."/>
        </authorList>
    </citation>
    <scope>NUCLEOTIDE SEQUENCE [LARGE SCALE GENOMIC DNA]</scope>
    <source>
        <strain evidence="10 11">DSM 19972</strain>
    </source>
</reference>
<evidence type="ECO:0000256" key="5">
    <source>
        <dbReference type="ARBA" id="ARBA00054605"/>
    </source>
</evidence>
<dbReference type="FunFam" id="3.30.300.30:FF:000012">
    <property type="entry name" value="D-alanine--D-alanyl carrier protein ligase"/>
    <property type="match status" value="1"/>
</dbReference>
<dbReference type="PROSITE" id="PS00455">
    <property type="entry name" value="AMP_BINDING"/>
    <property type="match status" value="1"/>
</dbReference>
<evidence type="ECO:0000313" key="10">
    <source>
        <dbReference type="EMBL" id="KRL05005.1"/>
    </source>
</evidence>
<feature type="binding site" evidence="7">
    <location>
        <position position="195"/>
    </location>
    <ligand>
        <name>D-alanine</name>
        <dbReference type="ChEBI" id="CHEBI:57416"/>
    </ligand>
</feature>
<keyword evidence="11" id="KW-1185">Reference proteome</keyword>
<dbReference type="EMBL" id="AZEH01000037">
    <property type="protein sequence ID" value="KRL05005.1"/>
    <property type="molecule type" value="Genomic_DNA"/>
</dbReference>
<dbReference type="HAMAP" id="MF_00593">
    <property type="entry name" value="DltA"/>
    <property type="match status" value="1"/>
</dbReference>
<dbReference type="InterPro" id="IPR010071">
    <property type="entry name" value="AA_adenyl_dom"/>
</dbReference>
<dbReference type="CDD" id="cd05945">
    <property type="entry name" value="DltA"/>
    <property type="match status" value="1"/>
</dbReference>
<dbReference type="InterPro" id="IPR045851">
    <property type="entry name" value="AMP-bd_C_sf"/>
</dbReference>
<keyword evidence="4 7" id="KW-0067">ATP-binding</keyword>
<feature type="domain" description="AMP-dependent synthetase/ligase" evidence="8">
    <location>
        <begin position="8"/>
        <end position="358"/>
    </location>
</feature>
<proteinExistence type="inferred from homology"/>
<evidence type="ECO:0000256" key="6">
    <source>
        <dbReference type="ARBA" id="ARBA00061336"/>
    </source>
</evidence>
<feature type="binding site" evidence="7">
    <location>
        <position position="381"/>
    </location>
    <ligand>
        <name>ATP</name>
        <dbReference type="ChEBI" id="CHEBI:30616"/>
    </ligand>
</feature>
<name>A0A0R1M9J4_9LACO</name>
<evidence type="ECO:0000259" key="8">
    <source>
        <dbReference type="Pfam" id="PF00501"/>
    </source>
</evidence>
<comment type="function">
    <text evidence="5 7">Catalyzes the first step in the D-alanylation of lipoteichoic acid (LTA), the activation of D-alanine and its transfer onto the D-alanyl carrier protein (Dcp) DltC. In an ATP-dependent two-step reaction, forms a high energy D-alanyl-AMP intermediate, followed by transfer of the D-alanyl residue as a thiol ester to the phosphopantheinyl prosthetic group of the Dcp. D-alanylation of LTA plays an important role in modulating the properties of the cell wall in Gram-positive bacteria, influencing the net charge of the cell wall.</text>
</comment>